<dbReference type="HAMAP" id="MF_01274">
    <property type="entry name" value="Pantothen_kinase_3"/>
    <property type="match status" value="1"/>
</dbReference>
<sequence>MILELDCGNSLIKWRVVNADNKVASSGVVHSDSELVQVLLESPSLSLTSCRLVSVRSEEETDELIEQLNSQLGLVCLQAKPAETLLGVANGYEDYKRLGMDRWLAVLGGFKLAGDKACLVLDLGTAITADFIDADGQHRGGFICPGIPLMRRELQTHTRRIRYDPQFEGASGHPLPGRTTAQAVEGGCVYMLRGFVRTQHELAIELLGSDVAIFLTGGDAELVKDVIPGSRIVPDLIFVGLAFACPVGSI</sequence>
<keyword evidence="13 16" id="KW-0173">Coenzyme A biosynthesis</keyword>
<comment type="similarity">
    <text evidence="14 16">Belongs to the type III pantothenate kinase family.</text>
</comment>
<keyword evidence="18" id="KW-1185">Reference proteome</keyword>
<dbReference type="Gene3D" id="3.30.420.40">
    <property type="match status" value="2"/>
</dbReference>
<accession>A0A562QQ20</accession>
<evidence type="ECO:0000256" key="3">
    <source>
        <dbReference type="ARBA" id="ARBA00004496"/>
    </source>
</evidence>
<dbReference type="NCBIfam" id="TIGR00671">
    <property type="entry name" value="baf"/>
    <property type="match status" value="1"/>
</dbReference>
<dbReference type="GO" id="GO:0004594">
    <property type="term" value="F:pantothenate kinase activity"/>
    <property type="evidence" value="ECO:0007669"/>
    <property type="project" value="UniProtKB-UniRule"/>
</dbReference>
<feature type="binding site" evidence="16">
    <location>
        <position position="92"/>
    </location>
    <ligand>
        <name>substrate</name>
    </ligand>
</feature>
<dbReference type="RefSeq" id="WP_145136162.1">
    <property type="nucleotide sequence ID" value="NZ_VLKY01000001.1"/>
</dbReference>
<evidence type="ECO:0000256" key="13">
    <source>
        <dbReference type="ARBA" id="ARBA00022993"/>
    </source>
</evidence>
<evidence type="ECO:0000256" key="11">
    <source>
        <dbReference type="ARBA" id="ARBA00022840"/>
    </source>
</evidence>
<dbReference type="Pfam" id="PF03309">
    <property type="entry name" value="Pan_kinase"/>
    <property type="match status" value="1"/>
</dbReference>
<comment type="pathway">
    <text evidence="4 16">Cofactor biosynthesis; coenzyme A biosynthesis; CoA from (R)-pantothenate: step 1/5.</text>
</comment>
<evidence type="ECO:0000256" key="4">
    <source>
        <dbReference type="ARBA" id="ARBA00005225"/>
    </source>
</evidence>
<comment type="catalytic activity">
    <reaction evidence="1 16">
        <text>(R)-pantothenate + ATP = (R)-4'-phosphopantothenate + ADP + H(+)</text>
        <dbReference type="Rhea" id="RHEA:16373"/>
        <dbReference type="ChEBI" id="CHEBI:10986"/>
        <dbReference type="ChEBI" id="CHEBI:15378"/>
        <dbReference type="ChEBI" id="CHEBI:29032"/>
        <dbReference type="ChEBI" id="CHEBI:30616"/>
        <dbReference type="ChEBI" id="CHEBI:456216"/>
        <dbReference type="EC" id="2.7.1.33"/>
    </reaction>
</comment>
<evidence type="ECO:0000313" key="18">
    <source>
        <dbReference type="Proteomes" id="UP000316905"/>
    </source>
</evidence>
<keyword evidence="12 16" id="KW-0630">Potassium</keyword>
<dbReference type="EMBL" id="VLKY01000001">
    <property type="protein sequence ID" value="TWI58300.1"/>
    <property type="molecule type" value="Genomic_DNA"/>
</dbReference>
<dbReference type="PANTHER" id="PTHR34265">
    <property type="entry name" value="TYPE III PANTOTHENATE KINASE"/>
    <property type="match status" value="1"/>
</dbReference>
<keyword evidence="10 16" id="KW-0418">Kinase</keyword>
<evidence type="ECO:0000256" key="12">
    <source>
        <dbReference type="ARBA" id="ARBA00022958"/>
    </source>
</evidence>
<feature type="binding site" evidence="16">
    <location>
        <position position="125"/>
    </location>
    <ligand>
        <name>ATP</name>
        <dbReference type="ChEBI" id="CHEBI:30616"/>
    </ligand>
</feature>
<evidence type="ECO:0000256" key="10">
    <source>
        <dbReference type="ARBA" id="ARBA00022777"/>
    </source>
</evidence>
<dbReference type="PANTHER" id="PTHR34265:SF1">
    <property type="entry name" value="TYPE III PANTOTHENATE KINASE"/>
    <property type="match status" value="1"/>
</dbReference>
<dbReference type="GO" id="GO:0005524">
    <property type="term" value="F:ATP binding"/>
    <property type="evidence" value="ECO:0007669"/>
    <property type="project" value="UniProtKB-UniRule"/>
</dbReference>
<evidence type="ECO:0000256" key="8">
    <source>
        <dbReference type="ARBA" id="ARBA00022679"/>
    </source>
</evidence>
<comment type="caution">
    <text evidence="17">The sequence shown here is derived from an EMBL/GenBank/DDBJ whole genome shotgun (WGS) entry which is preliminary data.</text>
</comment>
<keyword evidence="16" id="KW-0479">Metal-binding</keyword>
<proteinExistence type="inferred from homology"/>
<comment type="cofactor">
    <cofactor evidence="2">
        <name>K(+)</name>
        <dbReference type="ChEBI" id="CHEBI:29103"/>
    </cofactor>
</comment>
<dbReference type="GO" id="GO:0005737">
    <property type="term" value="C:cytoplasm"/>
    <property type="evidence" value="ECO:0007669"/>
    <property type="project" value="UniProtKB-SubCell"/>
</dbReference>
<name>A0A562QQ20_9PSED</name>
<dbReference type="OrthoDB" id="9781305at2"/>
<dbReference type="SUPFAM" id="SSF53067">
    <property type="entry name" value="Actin-like ATPase domain"/>
    <property type="match status" value="2"/>
</dbReference>
<comment type="subcellular location">
    <subcellularLocation>
        <location evidence="3 16">Cytoplasm</location>
    </subcellularLocation>
</comment>
<evidence type="ECO:0000256" key="2">
    <source>
        <dbReference type="ARBA" id="ARBA00001958"/>
    </source>
</evidence>
<dbReference type="UniPathway" id="UPA00241">
    <property type="reaction ID" value="UER00352"/>
</dbReference>
<evidence type="ECO:0000256" key="15">
    <source>
        <dbReference type="ARBA" id="ARBA00040883"/>
    </source>
</evidence>
<dbReference type="GO" id="GO:0046872">
    <property type="term" value="F:metal ion binding"/>
    <property type="evidence" value="ECO:0007669"/>
    <property type="project" value="UniProtKB-KW"/>
</dbReference>
<evidence type="ECO:0000256" key="6">
    <source>
        <dbReference type="ARBA" id="ARBA00012102"/>
    </source>
</evidence>
<organism evidence="17 18">
    <name type="scientific">Pseudomonas duriflava</name>
    <dbReference type="NCBI Taxonomy" id="459528"/>
    <lineage>
        <taxon>Bacteria</taxon>
        <taxon>Pseudomonadati</taxon>
        <taxon>Pseudomonadota</taxon>
        <taxon>Gammaproteobacteria</taxon>
        <taxon>Pseudomonadales</taxon>
        <taxon>Pseudomonadaceae</taxon>
        <taxon>Pseudomonas</taxon>
    </lineage>
</organism>
<dbReference type="Proteomes" id="UP000316905">
    <property type="component" value="Unassembled WGS sequence"/>
</dbReference>
<feature type="binding site" evidence="16">
    <location>
        <begin position="6"/>
        <end position="13"/>
    </location>
    <ligand>
        <name>ATP</name>
        <dbReference type="ChEBI" id="CHEBI:30616"/>
    </ligand>
</feature>
<evidence type="ECO:0000256" key="16">
    <source>
        <dbReference type="HAMAP-Rule" id="MF_01274"/>
    </source>
</evidence>
<feature type="binding site" evidence="16">
    <location>
        <begin position="99"/>
        <end position="102"/>
    </location>
    <ligand>
        <name>substrate</name>
    </ligand>
</feature>
<keyword evidence="7 16" id="KW-0963">Cytoplasm</keyword>
<evidence type="ECO:0000256" key="5">
    <source>
        <dbReference type="ARBA" id="ARBA00011738"/>
    </source>
</evidence>
<gene>
    <name evidence="16" type="primary">coaX</name>
    <name evidence="17" type="ORF">IQ22_00004</name>
</gene>
<feature type="binding site" evidence="16">
    <location>
        <position position="180"/>
    </location>
    <ligand>
        <name>substrate</name>
    </ligand>
</feature>
<evidence type="ECO:0000313" key="17">
    <source>
        <dbReference type="EMBL" id="TWI58300.1"/>
    </source>
</evidence>
<dbReference type="EC" id="2.7.1.33" evidence="6 16"/>
<evidence type="ECO:0000256" key="14">
    <source>
        <dbReference type="ARBA" id="ARBA00038036"/>
    </source>
</evidence>
<dbReference type="InterPro" id="IPR043129">
    <property type="entry name" value="ATPase_NBD"/>
</dbReference>
<comment type="subunit">
    <text evidence="5 16">Homodimer.</text>
</comment>
<keyword evidence="9 16" id="KW-0547">Nucleotide-binding</keyword>
<evidence type="ECO:0000256" key="7">
    <source>
        <dbReference type="ARBA" id="ARBA00022490"/>
    </source>
</evidence>
<dbReference type="GO" id="GO:0015937">
    <property type="term" value="P:coenzyme A biosynthetic process"/>
    <property type="evidence" value="ECO:0007669"/>
    <property type="project" value="UniProtKB-UniRule"/>
</dbReference>
<comment type="cofactor">
    <cofactor evidence="16">
        <name>NH4(+)</name>
        <dbReference type="ChEBI" id="CHEBI:28938"/>
    </cofactor>
    <cofactor evidence="16">
        <name>K(+)</name>
        <dbReference type="ChEBI" id="CHEBI:29103"/>
    </cofactor>
    <text evidence="16">A monovalent cation. Ammonium or potassium.</text>
</comment>
<protein>
    <recommendedName>
        <fullName evidence="15 16">Type III pantothenate kinase</fullName>
        <ecNumber evidence="6 16">2.7.1.33</ecNumber>
    </recommendedName>
    <alternativeName>
        <fullName evidence="16">PanK-III</fullName>
    </alternativeName>
    <alternativeName>
        <fullName evidence="16">Pantothenic acid kinase</fullName>
    </alternativeName>
</protein>
<feature type="binding site" evidence="16">
    <location>
        <position position="122"/>
    </location>
    <ligand>
        <name>K(+)</name>
        <dbReference type="ChEBI" id="CHEBI:29103"/>
    </ligand>
</feature>
<dbReference type="CDD" id="cd24015">
    <property type="entry name" value="ASKHA_NBD_PanK-III"/>
    <property type="match status" value="1"/>
</dbReference>
<reference evidence="17 18" key="1">
    <citation type="journal article" date="2015" name="Stand. Genomic Sci.">
        <title>Genomic Encyclopedia of Bacterial and Archaeal Type Strains, Phase III: the genomes of soil and plant-associated and newly described type strains.</title>
        <authorList>
            <person name="Whitman W.B."/>
            <person name="Woyke T."/>
            <person name="Klenk H.P."/>
            <person name="Zhou Y."/>
            <person name="Lilburn T.G."/>
            <person name="Beck B.J."/>
            <person name="De Vos P."/>
            <person name="Vandamme P."/>
            <person name="Eisen J.A."/>
            <person name="Garrity G."/>
            <person name="Hugenholtz P."/>
            <person name="Kyrpides N.C."/>
        </authorList>
    </citation>
    <scope>NUCLEOTIDE SEQUENCE [LARGE SCALE GENOMIC DNA]</scope>
    <source>
        <strain evidence="17 18">CGMCC 1.6858</strain>
    </source>
</reference>
<keyword evidence="8 16" id="KW-0808">Transferase</keyword>
<comment type="function">
    <text evidence="16">Catalyzes the phosphorylation of pantothenate (Pan), the first step in CoA biosynthesis.</text>
</comment>
<dbReference type="InterPro" id="IPR004619">
    <property type="entry name" value="Type_III_PanK"/>
</dbReference>
<evidence type="ECO:0000256" key="9">
    <source>
        <dbReference type="ARBA" id="ARBA00022741"/>
    </source>
</evidence>
<keyword evidence="11 16" id="KW-0067">ATP-binding</keyword>
<dbReference type="AlphaFoldDB" id="A0A562QQ20"/>
<feature type="active site" description="Proton acceptor" evidence="16">
    <location>
        <position position="101"/>
    </location>
</feature>
<evidence type="ECO:0000256" key="1">
    <source>
        <dbReference type="ARBA" id="ARBA00001206"/>
    </source>
</evidence>